<evidence type="ECO:0000313" key="2">
    <source>
        <dbReference type="Proteomes" id="UP000813444"/>
    </source>
</evidence>
<reference evidence="1" key="1">
    <citation type="journal article" date="2021" name="Nat. Commun.">
        <title>Genetic determinants of endophytism in the Arabidopsis root mycobiome.</title>
        <authorList>
            <person name="Mesny F."/>
            <person name="Miyauchi S."/>
            <person name="Thiergart T."/>
            <person name="Pickel B."/>
            <person name="Atanasova L."/>
            <person name="Karlsson M."/>
            <person name="Huettel B."/>
            <person name="Barry K.W."/>
            <person name="Haridas S."/>
            <person name="Chen C."/>
            <person name="Bauer D."/>
            <person name="Andreopoulos W."/>
            <person name="Pangilinan J."/>
            <person name="LaButti K."/>
            <person name="Riley R."/>
            <person name="Lipzen A."/>
            <person name="Clum A."/>
            <person name="Drula E."/>
            <person name="Henrissat B."/>
            <person name="Kohler A."/>
            <person name="Grigoriev I.V."/>
            <person name="Martin F.M."/>
            <person name="Hacquard S."/>
        </authorList>
    </citation>
    <scope>NUCLEOTIDE SEQUENCE</scope>
    <source>
        <strain evidence="1">MPI-CAGE-CH-0235</strain>
    </source>
</reference>
<sequence length="70" mass="7974">MDETRANKNICTLNPPEEMAHATALRRAISISTNLVSSRHVLACYLEHLEVPIATCRAMQRRLSVMHMNR</sequence>
<proteinExistence type="predicted"/>
<protein>
    <submittedName>
        <fullName evidence="1">Uncharacterized protein</fullName>
    </submittedName>
</protein>
<name>A0A8K0WL86_9HYPO</name>
<dbReference type="EMBL" id="JAGPNK010000017">
    <property type="protein sequence ID" value="KAH7305901.1"/>
    <property type="molecule type" value="Genomic_DNA"/>
</dbReference>
<gene>
    <name evidence="1" type="ORF">B0I35DRAFT_110035</name>
</gene>
<dbReference type="Proteomes" id="UP000813444">
    <property type="component" value="Unassembled WGS sequence"/>
</dbReference>
<dbReference type="AlphaFoldDB" id="A0A8K0WL86"/>
<organism evidence="1 2">
    <name type="scientific">Stachybotrys elegans</name>
    <dbReference type="NCBI Taxonomy" id="80388"/>
    <lineage>
        <taxon>Eukaryota</taxon>
        <taxon>Fungi</taxon>
        <taxon>Dikarya</taxon>
        <taxon>Ascomycota</taxon>
        <taxon>Pezizomycotina</taxon>
        <taxon>Sordariomycetes</taxon>
        <taxon>Hypocreomycetidae</taxon>
        <taxon>Hypocreales</taxon>
        <taxon>Stachybotryaceae</taxon>
        <taxon>Stachybotrys</taxon>
    </lineage>
</organism>
<comment type="caution">
    <text evidence="1">The sequence shown here is derived from an EMBL/GenBank/DDBJ whole genome shotgun (WGS) entry which is preliminary data.</text>
</comment>
<keyword evidence="2" id="KW-1185">Reference proteome</keyword>
<accession>A0A8K0WL86</accession>
<evidence type="ECO:0000313" key="1">
    <source>
        <dbReference type="EMBL" id="KAH7305901.1"/>
    </source>
</evidence>